<feature type="domain" description="LOB" evidence="6">
    <location>
        <begin position="44"/>
        <end position="151"/>
    </location>
</feature>
<reference evidence="7" key="2">
    <citation type="submission" date="2021-12" db="EMBL/GenBank/DDBJ databases">
        <title>Resequencing data analysis of finger millet.</title>
        <authorList>
            <person name="Hatakeyama M."/>
            <person name="Aluri S."/>
            <person name="Balachadran M.T."/>
            <person name="Sivarajan S.R."/>
            <person name="Poveda L."/>
            <person name="Shimizu-Inatsugi R."/>
            <person name="Schlapbach R."/>
            <person name="Sreeman S.M."/>
            <person name="Shimizu K.K."/>
        </authorList>
    </citation>
    <scope>NUCLEOTIDE SEQUENCE</scope>
</reference>
<accession>A0AAV5DIG8</accession>
<dbReference type="GO" id="GO:0005634">
    <property type="term" value="C:nucleus"/>
    <property type="evidence" value="ECO:0007669"/>
    <property type="project" value="UniProtKB-SubCell"/>
</dbReference>
<dbReference type="EMBL" id="BQKI01000017">
    <property type="protein sequence ID" value="GJN10231.1"/>
    <property type="molecule type" value="Genomic_DNA"/>
</dbReference>
<name>A0AAV5DIG8_ELECO</name>
<protein>
    <recommendedName>
        <fullName evidence="6">LOB domain-containing protein</fullName>
    </recommendedName>
</protein>
<sequence length="293" mass="31366">MVALGRTRWREHGGQPGKRQELHWRDSDGFRKQEASEAMSSPGGGCAACQLLQGACGTDCLFAPHFPAGDDPARFAAVHAAFGADSVARFLSCIPQVHRAEAVHWLVVNTRWRLAVASTQQPSAAAASGGGTPPCAACRHLQITCVFAPHFPASDDPARFAAVNARFGTSHVALILCGLSPAKQAEAARSFVRQAQHPTAAAGPPAPPLERRPPCSACKHFRKKCEPDCVFWPHYPPDDDPKRFAAVHAVYGARNMARHLRDLPPELRGEAATWSAYEARVASSIPSSASQAT</sequence>
<comment type="caution">
    <text evidence="7">The sequence shown here is derived from an EMBL/GenBank/DDBJ whole genome shotgun (WGS) entry which is preliminary data.</text>
</comment>
<keyword evidence="3" id="KW-0217">Developmental protein</keyword>
<gene>
    <name evidence="7" type="primary">ga28309</name>
    <name evidence="7" type="ORF">PR202_ga28309</name>
</gene>
<proteinExistence type="inferred from homology"/>
<dbReference type="PANTHER" id="PTHR31301:SF83">
    <property type="entry name" value="PROTEIN ASYMMETRIC LEAVES 2"/>
    <property type="match status" value="1"/>
</dbReference>
<evidence type="ECO:0000256" key="1">
    <source>
        <dbReference type="ARBA" id="ARBA00004123"/>
    </source>
</evidence>
<evidence type="ECO:0000256" key="3">
    <source>
        <dbReference type="ARBA" id="ARBA00022473"/>
    </source>
</evidence>
<evidence type="ECO:0000313" key="8">
    <source>
        <dbReference type="Proteomes" id="UP001054889"/>
    </source>
</evidence>
<evidence type="ECO:0000313" key="7">
    <source>
        <dbReference type="EMBL" id="GJN10231.1"/>
    </source>
</evidence>
<organism evidence="7 8">
    <name type="scientific">Eleusine coracana subsp. coracana</name>
    <dbReference type="NCBI Taxonomy" id="191504"/>
    <lineage>
        <taxon>Eukaryota</taxon>
        <taxon>Viridiplantae</taxon>
        <taxon>Streptophyta</taxon>
        <taxon>Embryophyta</taxon>
        <taxon>Tracheophyta</taxon>
        <taxon>Spermatophyta</taxon>
        <taxon>Magnoliopsida</taxon>
        <taxon>Liliopsida</taxon>
        <taxon>Poales</taxon>
        <taxon>Poaceae</taxon>
        <taxon>PACMAD clade</taxon>
        <taxon>Chloridoideae</taxon>
        <taxon>Cynodonteae</taxon>
        <taxon>Eleusininae</taxon>
        <taxon>Eleusine</taxon>
    </lineage>
</organism>
<dbReference type="Proteomes" id="UP001054889">
    <property type="component" value="Unassembled WGS sequence"/>
</dbReference>
<feature type="compositionally biased region" description="Basic and acidic residues" evidence="5">
    <location>
        <begin position="8"/>
        <end position="26"/>
    </location>
</feature>
<comment type="subcellular location">
    <subcellularLocation>
        <location evidence="1">Nucleus</location>
    </subcellularLocation>
</comment>
<dbReference type="PANTHER" id="PTHR31301">
    <property type="entry name" value="LOB DOMAIN-CONTAINING PROTEIN 4-RELATED"/>
    <property type="match status" value="1"/>
</dbReference>
<reference evidence="7" key="1">
    <citation type="journal article" date="2018" name="DNA Res.">
        <title>Multiple hybrid de novo genome assembly of finger millet, an orphan allotetraploid crop.</title>
        <authorList>
            <person name="Hatakeyama M."/>
            <person name="Aluri S."/>
            <person name="Balachadran M.T."/>
            <person name="Sivarajan S.R."/>
            <person name="Patrignani A."/>
            <person name="Gruter S."/>
            <person name="Poveda L."/>
            <person name="Shimizu-Inatsugi R."/>
            <person name="Baeten J."/>
            <person name="Francoijs K.J."/>
            <person name="Nataraja K.N."/>
            <person name="Reddy Y.A.N."/>
            <person name="Phadnis S."/>
            <person name="Ravikumar R.L."/>
            <person name="Schlapbach R."/>
            <person name="Sreeman S.M."/>
            <person name="Shimizu K.K."/>
        </authorList>
    </citation>
    <scope>NUCLEOTIDE SEQUENCE</scope>
</reference>
<keyword evidence="4" id="KW-0539">Nucleus</keyword>
<dbReference type="InterPro" id="IPR004883">
    <property type="entry name" value="LOB"/>
</dbReference>
<evidence type="ECO:0000256" key="2">
    <source>
        <dbReference type="ARBA" id="ARBA00005474"/>
    </source>
</evidence>
<evidence type="ECO:0000256" key="5">
    <source>
        <dbReference type="SAM" id="MobiDB-lite"/>
    </source>
</evidence>
<keyword evidence="8" id="KW-1185">Reference proteome</keyword>
<comment type="similarity">
    <text evidence="2">Belongs to the LOB domain-containing protein family.</text>
</comment>
<dbReference type="PROSITE" id="PS50891">
    <property type="entry name" value="LOB"/>
    <property type="match status" value="2"/>
</dbReference>
<dbReference type="Pfam" id="PF03195">
    <property type="entry name" value="LOB"/>
    <property type="match status" value="3"/>
</dbReference>
<evidence type="ECO:0000259" key="6">
    <source>
        <dbReference type="PROSITE" id="PS50891"/>
    </source>
</evidence>
<evidence type="ECO:0000256" key="4">
    <source>
        <dbReference type="ARBA" id="ARBA00023242"/>
    </source>
</evidence>
<feature type="domain" description="LOB" evidence="6">
    <location>
        <begin position="213"/>
        <end position="293"/>
    </location>
</feature>
<feature type="region of interest" description="Disordered" evidence="5">
    <location>
        <begin position="1"/>
        <end position="26"/>
    </location>
</feature>
<dbReference type="AlphaFoldDB" id="A0AAV5DIG8"/>